<organism evidence="7 8">
    <name type="scientific">Cuscuta europaea</name>
    <name type="common">European dodder</name>
    <dbReference type="NCBI Taxonomy" id="41803"/>
    <lineage>
        <taxon>Eukaryota</taxon>
        <taxon>Viridiplantae</taxon>
        <taxon>Streptophyta</taxon>
        <taxon>Embryophyta</taxon>
        <taxon>Tracheophyta</taxon>
        <taxon>Spermatophyta</taxon>
        <taxon>Magnoliopsida</taxon>
        <taxon>eudicotyledons</taxon>
        <taxon>Gunneridae</taxon>
        <taxon>Pentapetalae</taxon>
        <taxon>asterids</taxon>
        <taxon>lamiids</taxon>
        <taxon>Solanales</taxon>
        <taxon>Convolvulaceae</taxon>
        <taxon>Cuscuteae</taxon>
        <taxon>Cuscuta</taxon>
        <taxon>Cuscuta subgen. Cuscuta</taxon>
    </lineage>
</organism>
<gene>
    <name evidence="7" type="ORF">CEURO_LOCUS16032</name>
</gene>
<accession>A0A9P0ZH95</accession>
<evidence type="ECO:0000256" key="5">
    <source>
        <dbReference type="RuleBase" id="RU362057"/>
    </source>
</evidence>
<name>A0A9P0ZH95_CUSEU</name>
<evidence type="ECO:0000256" key="4">
    <source>
        <dbReference type="RuleBase" id="RU003718"/>
    </source>
</evidence>
<evidence type="ECO:0000259" key="6">
    <source>
        <dbReference type="Pfam" id="PF26168"/>
    </source>
</evidence>
<keyword evidence="2 4" id="KW-0328">Glycosyltransferase</keyword>
<evidence type="ECO:0000313" key="8">
    <source>
        <dbReference type="Proteomes" id="UP001152484"/>
    </source>
</evidence>
<dbReference type="PANTHER" id="PTHR48044">
    <property type="entry name" value="GLYCOSYLTRANSFERASE"/>
    <property type="match status" value="1"/>
</dbReference>
<keyword evidence="8" id="KW-1185">Reference proteome</keyword>
<dbReference type="InterPro" id="IPR058980">
    <property type="entry name" value="Glyco_transf_N"/>
</dbReference>
<dbReference type="Pfam" id="PF00201">
    <property type="entry name" value="UDPGT"/>
    <property type="match status" value="1"/>
</dbReference>
<dbReference type="InterPro" id="IPR002213">
    <property type="entry name" value="UDP_glucos_trans"/>
</dbReference>
<dbReference type="Proteomes" id="UP001152484">
    <property type="component" value="Unassembled WGS sequence"/>
</dbReference>
<dbReference type="OrthoDB" id="5835829at2759"/>
<evidence type="ECO:0000256" key="3">
    <source>
        <dbReference type="ARBA" id="ARBA00022679"/>
    </source>
</evidence>
<evidence type="ECO:0000256" key="1">
    <source>
        <dbReference type="ARBA" id="ARBA00009995"/>
    </source>
</evidence>
<dbReference type="CDD" id="cd03784">
    <property type="entry name" value="GT1_Gtf-like"/>
    <property type="match status" value="1"/>
</dbReference>
<dbReference type="EMBL" id="CAMAPE010000045">
    <property type="protein sequence ID" value="CAH9103205.1"/>
    <property type="molecule type" value="Genomic_DNA"/>
</dbReference>
<dbReference type="Pfam" id="PF26168">
    <property type="entry name" value="Glyco_transf_N"/>
    <property type="match status" value="1"/>
</dbReference>
<keyword evidence="3 4" id="KW-0808">Transferase</keyword>
<dbReference type="Gene3D" id="3.40.50.2000">
    <property type="entry name" value="Glycogen Phosphorylase B"/>
    <property type="match status" value="2"/>
</dbReference>
<evidence type="ECO:0000313" key="7">
    <source>
        <dbReference type="EMBL" id="CAH9103205.1"/>
    </source>
</evidence>
<proteinExistence type="inferred from homology"/>
<dbReference type="AlphaFoldDB" id="A0A9P0ZH95"/>
<dbReference type="FunFam" id="3.40.50.2000:FF:000060">
    <property type="entry name" value="Glycosyltransferase"/>
    <property type="match status" value="1"/>
</dbReference>
<evidence type="ECO:0000256" key="2">
    <source>
        <dbReference type="ARBA" id="ARBA00022676"/>
    </source>
</evidence>
<dbReference type="GO" id="GO:0008194">
    <property type="term" value="F:UDP-glycosyltransferase activity"/>
    <property type="evidence" value="ECO:0007669"/>
    <property type="project" value="InterPro"/>
</dbReference>
<dbReference type="EC" id="2.4.1.-" evidence="5"/>
<feature type="domain" description="Glycosyltransferase N-terminal" evidence="6">
    <location>
        <begin position="19"/>
        <end position="268"/>
    </location>
</feature>
<dbReference type="PANTHER" id="PTHR48044:SF23">
    <property type="entry name" value="ANTHOCYANIDIN 3-O-GLUCOSYLTRANSFERASE-LIKE"/>
    <property type="match status" value="1"/>
</dbReference>
<reference evidence="7" key="1">
    <citation type="submission" date="2022-07" db="EMBL/GenBank/DDBJ databases">
        <authorList>
            <person name="Macas J."/>
            <person name="Novak P."/>
            <person name="Neumann P."/>
        </authorList>
    </citation>
    <scope>NUCLEOTIDE SEQUENCE</scope>
</reference>
<comment type="caution">
    <text evidence="7">The sequence shown here is derived from an EMBL/GenBank/DDBJ whole genome shotgun (WGS) entry which is preliminary data.</text>
</comment>
<dbReference type="SUPFAM" id="SSF53756">
    <property type="entry name" value="UDP-Glycosyltransferase/glycogen phosphorylase"/>
    <property type="match status" value="1"/>
</dbReference>
<protein>
    <recommendedName>
        <fullName evidence="5">Glycosyltransferase</fullName>
        <ecNumber evidence="5">2.4.1.-</ecNumber>
    </recommendedName>
</protein>
<dbReference type="GO" id="GO:0016138">
    <property type="term" value="P:glycoside biosynthetic process"/>
    <property type="evidence" value="ECO:0007669"/>
    <property type="project" value="UniProtKB-ARBA"/>
</dbReference>
<comment type="similarity">
    <text evidence="1 4">Belongs to the UDP-glycosyltransferase family.</text>
</comment>
<dbReference type="PROSITE" id="PS00375">
    <property type="entry name" value="UDPGT"/>
    <property type="match status" value="1"/>
</dbReference>
<sequence>MDSKNHPTDSQNGESKETQVIVVVVPFPAQGHINLLVHMSRLVASYDLPVYFLGLSVDIVTAKQRIQGWNPKDYPTLRFHEFQSPPSFQSITNPTKEFQAYSEIVDSSMRAATYLRGPIRELLWELSSKCKRLVVVNDALMATAVQDIVLIPNTESYNFYVGAAFHDASLVWEVGRKVLHMPSILWKLMGKFILPSGAIIPDGLPTTQSCFPPDFLKFIVDQRKGNNFAKGHLYDACRAVEGPYLDLLTRCSKILRKGNVWGIGPFNPVVTESYETDNTTNRHNSLDWLDKMPPKSVVFVSFGTLTMFSDEQLNELAEGLEQSGHRFIWAVKDVLRGTNSKISLPEGYEERVRGRGLILRDWVPQLEILEHPSTGGFLSHCGWNSCMESICRGVPLATWPIQYDQARNAVLVTEILKIGIAVKVWERRDDLISSVTIRNVVRRLIASGEGEALREKATELGRAVKQAVMPDGISRMEMDNFITHITRKT</sequence>
<dbReference type="InterPro" id="IPR035595">
    <property type="entry name" value="UDP_glycos_trans_CS"/>
</dbReference>